<evidence type="ECO:0000313" key="3">
    <source>
        <dbReference type="Proteomes" id="UP000193498"/>
    </source>
</evidence>
<proteinExistence type="predicted"/>
<accession>A0A1Y1XWC3</accession>
<organism evidence="2 3">
    <name type="scientific">Basidiobolus meristosporus CBS 931.73</name>
    <dbReference type="NCBI Taxonomy" id="1314790"/>
    <lineage>
        <taxon>Eukaryota</taxon>
        <taxon>Fungi</taxon>
        <taxon>Fungi incertae sedis</taxon>
        <taxon>Zoopagomycota</taxon>
        <taxon>Entomophthoromycotina</taxon>
        <taxon>Basidiobolomycetes</taxon>
        <taxon>Basidiobolales</taxon>
        <taxon>Basidiobolaceae</taxon>
        <taxon>Basidiobolus</taxon>
    </lineage>
</organism>
<evidence type="ECO:0000256" key="1">
    <source>
        <dbReference type="SAM" id="SignalP"/>
    </source>
</evidence>
<sequence length="271" mass="31285">MVTASPLLCLLLANTLNLVRGQGLVEPVVFPAQFEKRSDSFFKDSRIRANIIKEIVQAENDLRIKNTDLIPSELLRDKNQLNYIASLSVNNKEAYKSDEWQENYDTNQEGCRIYGQFRKQVQKCSNYFIEKNLFRDNTRNAGFRYAYACINTREIPCPRSGCRYDPTKPIYTSSSNPIFVKEANIMKPDGKGVEEDIRFADDQNEIILFPRTRTMTLRECHSRQIYFGTQVMINGRKKDGYFAQSENAESRTGYGGDTEVRVGRAWFVFLS</sequence>
<gene>
    <name evidence="2" type="ORF">K493DRAFT_305224</name>
</gene>
<keyword evidence="1" id="KW-0732">Signal</keyword>
<reference evidence="2 3" key="1">
    <citation type="submission" date="2016-07" db="EMBL/GenBank/DDBJ databases">
        <title>Pervasive Adenine N6-methylation of Active Genes in Fungi.</title>
        <authorList>
            <consortium name="DOE Joint Genome Institute"/>
            <person name="Mondo S.J."/>
            <person name="Dannebaum R.O."/>
            <person name="Kuo R.C."/>
            <person name="Labutti K."/>
            <person name="Haridas S."/>
            <person name="Kuo A."/>
            <person name="Salamov A."/>
            <person name="Ahrendt S.R."/>
            <person name="Lipzen A."/>
            <person name="Sullivan W."/>
            <person name="Andreopoulos W.B."/>
            <person name="Clum A."/>
            <person name="Lindquist E."/>
            <person name="Daum C."/>
            <person name="Ramamoorthy G.K."/>
            <person name="Gryganskyi A."/>
            <person name="Culley D."/>
            <person name="Magnuson J.K."/>
            <person name="James T.Y."/>
            <person name="O'Malley M.A."/>
            <person name="Stajich J.E."/>
            <person name="Spatafora J.W."/>
            <person name="Visel A."/>
            <person name="Grigoriev I.V."/>
        </authorList>
    </citation>
    <scope>NUCLEOTIDE SEQUENCE [LARGE SCALE GENOMIC DNA]</scope>
    <source>
        <strain evidence="2 3">CBS 931.73</strain>
    </source>
</reference>
<feature type="signal peptide" evidence="1">
    <location>
        <begin position="1"/>
        <end position="21"/>
    </location>
</feature>
<protein>
    <submittedName>
        <fullName evidence="2">Uncharacterized protein</fullName>
    </submittedName>
</protein>
<evidence type="ECO:0000313" key="2">
    <source>
        <dbReference type="EMBL" id="ORX90049.1"/>
    </source>
</evidence>
<dbReference type="EMBL" id="MCFE01000402">
    <property type="protein sequence ID" value="ORX90049.1"/>
    <property type="molecule type" value="Genomic_DNA"/>
</dbReference>
<comment type="caution">
    <text evidence="2">The sequence shown here is derived from an EMBL/GenBank/DDBJ whole genome shotgun (WGS) entry which is preliminary data.</text>
</comment>
<dbReference type="InParanoid" id="A0A1Y1XWC3"/>
<name>A0A1Y1XWC3_9FUNG</name>
<keyword evidence="3" id="KW-1185">Reference proteome</keyword>
<dbReference type="Proteomes" id="UP000193498">
    <property type="component" value="Unassembled WGS sequence"/>
</dbReference>
<feature type="chain" id="PRO_5012078814" evidence="1">
    <location>
        <begin position="22"/>
        <end position="271"/>
    </location>
</feature>
<dbReference type="AlphaFoldDB" id="A0A1Y1XWC3"/>